<feature type="transmembrane region" description="Helical" evidence="7">
    <location>
        <begin position="12"/>
        <end position="31"/>
    </location>
</feature>
<dbReference type="AlphaFoldDB" id="A0A7V5U291"/>
<evidence type="ECO:0000256" key="2">
    <source>
        <dbReference type="ARBA" id="ARBA00008929"/>
    </source>
</evidence>
<comment type="subcellular location">
    <subcellularLocation>
        <location evidence="1">Cell membrane</location>
        <topology evidence="1">Multi-pass membrane protein</topology>
    </subcellularLocation>
</comment>
<sequence>MLEKALVGSKKYWALVFFLAAVFLVGFFFFLKQLKYGLGITGMSRDVSWGFYVAQFTYLVGVAASAVMVVLPYYLHNYKDYGKLTIFGEFLAIGAVTMCLLFIVVDIGQTHRLFNVLLHPTPHSMLFYDMIVLNGYLLLNLICGWTALHAVYKGTKYPDWVKPFIYLSIPWAFSIHTVTAFLYAGLPGRHFWLTAVMAPRFLASAFCSGPALLLILIYIVKAFTRFDPGEKAIRALAKTITYALLANLFLFGCELFTAFYSGIPSHQISLKYLFAGLYGHMKLVPWMWASYALMLTAAILLVIPQTRNNLGLLPFLCLLVVIGTWIDKGMGLIVGGFVPNPLEHITEYMPTFPEVMISIGIYAAGFLIITVLYKMAISVMESRGLI</sequence>
<reference evidence="8" key="1">
    <citation type="journal article" date="2020" name="mSystems">
        <title>Genome- and Community-Level Interaction Insights into Carbon Utilization and Element Cycling Functions of Hydrothermarchaeota in Hydrothermal Sediment.</title>
        <authorList>
            <person name="Zhou Z."/>
            <person name="Liu Y."/>
            <person name="Xu W."/>
            <person name="Pan J."/>
            <person name="Luo Z.H."/>
            <person name="Li M."/>
        </authorList>
    </citation>
    <scope>NUCLEOTIDE SEQUENCE [LARGE SCALE GENOMIC DNA]</scope>
    <source>
        <strain evidence="8">HyVt-533</strain>
    </source>
</reference>
<keyword evidence="3" id="KW-1003">Cell membrane</keyword>
<evidence type="ECO:0000256" key="4">
    <source>
        <dbReference type="ARBA" id="ARBA00022692"/>
    </source>
</evidence>
<feature type="transmembrane region" description="Helical" evidence="7">
    <location>
        <begin position="283"/>
        <end position="303"/>
    </location>
</feature>
<evidence type="ECO:0000256" key="6">
    <source>
        <dbReference type="ARBA" id="ARBA00023136"/>
    </source>
</evidence>
<feature type="transmembrane region" description="Helical" evidence="7">
    <location>
        <begin position="198"/>
        <end position="220"/>
    </location>
</feature>
<feature type="transmembrane region" description="Helical" evidence="7">
    <location>
        <begin position="86"/>
        <end position="105"/>
    </location>
</feature>
<keyword evidence="4 7" id="KW-0812">Transmembrane</keyword>
<protein>
    <submittedName>
        <fullName evidence="8">Menaquinol oxidoreductase</fullName>
    </submittedName>
</protein>
<feature type="transmembrane region" description="Helical" evidence="7">
    <location>
        <begin position="310"/>
        <end position="335"/>
    </location>
</feature>
<gene>
    <name evidence="8" type="ORF">ENJ96_03600</name>
</gene>
<dbReference type="Pfam" id="PF03916">
    <property type="entry name" value="NrfD"/>
    <property type="match status" value="1"/>
</dbReference>
<dbReference type="EMBL" id="DROK01000105">
    <property type="protein sequence ID" value="HHI96914.1"/>
    <property type="molecule type" value="Genomic_DNA"/>
</dbReference>
<dbReference type="Proteomes" id="UP000886101">
    <property type="component" value="Unassembled WGS sequence"/>
</dbReference>
<dbReference type="PANTHER" id="PTHR43044">
    <property type="match status" value="1"/>
</dbReference>
<proteinExistence type="inferred from homology"/>
<comment type="similarity">
    <text evidence="2">Belongs to the NrfD family.</text>
</comment>
<feature type="transmembrane region" description="Helical" evidence="7">
    <location>
        <begin position="164"/>
        <end position="186"/>
    </location>
</feature>
<feature type="transmembrane region" description="Helical" evidence="7">
    <location>
        <begin position="240"/>
        <end position="263"/>
    </location>
</feature>
<feature type="transmembrane region" description="Helical" evidence="7">
    <location>
        <begin position="125"/>
        <end position="152"/>
    </location>
</feature>
<evidence type="ECO:0000313" key="8">
    <source>
        <dbReference type="EMBL" id="HHI96914.1"/>
    </source>
</evidence>
<keyword evidence="6 7" id="KW-0472">Membrane</keyword>
<feature type="transmembrane region" description="Helical" evidence="7">
    <location>
        <begin position="51"/>
        <end position="74"/>
    </location>
</feature>
<dbReference type="GO" id="GO:0005886">
    <property type="term" value="C:plasma membrane"/>
    <property type="evidence" value="ECO:0007669"/>
    <property type="project" value="UniProtKB-SubCell"/>
</dbReference>
<keyword evidence="5 7" id="KW-1133">Transmembrane helix</keyword>
<evidence type="ECO:0000256" key="5">
    <source>
        <dbReference type="ARBA" id="ARBA00022989"/>
    </source>
</evidence>
<feature type="transmembrane region" description="Helical" evidence="7">
    <location>
        <begin position="355"/>
        <end position="373"/>
    </location>
</feature>
<evidence type="ECO:0000256" key="7">
    <source>
        <dbReference type="SAM" id="Phobius"/>
    </source>
</evidence>
<organism evidence="8">
    <name type="scientific">Thermodesulfatator atlanticus</name>
    <dbReference type="NCBI Taxonomy" id="501497"/>
    <lineage>
        <taxon>Bacteria</taxon>
        <taxon>Pseudomonadati</taxon>
        <taxon>Thermodesulfobacteriota</taxon>
        <taxon>Thermodesulfobacteria</taxon>
        <taxon>Thermodesulfobacteriales</taxon>
        <taxon>Thermodesulfatatoraceae</taxon>
        <taxon>Thermodesulfatator</taxon>
    </lineage>
</organism>
<dbReference type="InterPro" id="IPR054823">
    <property type="entry name" value="DsrP-like"/>
</dbReference>
<name>A0A7V5U291_9BACT</name>
<dbReference type="NCBIfam" id="NF045798">
    <property type="entry name" value="DsrP"/>
    <property type="match status" value="1"/>
</dbReference>
<dbReference type="PANTHER" id="PTHR43044:SF2">
    <property type="entry name" value="POLYSULPHIDE REDUCTASE NRFD"/>
    <property type="match status" value="1"/>
</dbReference>
<accession>A0A7V5U291</accession>
<comment type="caution">
    <text evidence="8">The sequence shown here is derived from an EMBL/GenBank/DDBJ whole genome shotgun (WGS) entry which is preliminary data.</text>
</comment>
<evidence type="ECO:0000256" key="3">
    <source>
        <dbReference type="ARBA" id="ARBA00022475"/>
    </source>
</evidence>
<evidence type="ECO:0000256" key="1">
    <source>
        <dbReference type="ARBA" id="ARBA00004651"/>
    </source>
</evidence>
<dbReference type="InterPro" id="IPR005614">
    <property type="entry name" value="NrfD-like"/>
</dbReference>